<name>A0ABV8CG27_9GAMM</name>
<comment type="caution">
    <text evidence="1">The sequence shown here is derived from an EMBL/GenBank/DDBJ whole genome shotgun (WGS) entry which is preliminary data.</text>
</comment>
<gene>
    <name evidence="1" type="ORF">ACFORL_09205</name>
</gene>
<protein>
    <recommendedName>
        <fullName evidence="3">Tetratricopeptide repeat protein</fullName>
    </recommendedName>
</protein>
<evidence type="ECO:0000313" key="1">
    <source>
        <dbReference type="EMBL" id="MFC3909248.1"/>
    </source>
</evidence>
<keyword evidence="2" id="KW-1185">Reference proteome</keyword>
<evidence type="ECO:0000313" key="2">
    <source>
        <dbReference type="Proteomes" id="UP001595758"/>
    </source>
</evidence>
<dbReference type="EMBL" id="JBHSAB010000022">
    <property type="protein sequence ID" value="MFC3909248.1"/>
    <property type="molecule type" value="Genomic_DNA"/>
</dbReference>
<sequence>MKFIANLSGTVLCPYQILLDMAEQISNCPPGIRHLAFTPICELNSTNDWINLESLGKPVAVRAKALSDLICTTLKKQAVTTAVITVYLGNNSLTSDNLYSLLYLAETLDFLQVAFLATPDIIETLKAKTACLAANAQVTIADAADFHEPVSMQLKANRFSLLKTYGFSFNDDFLLQETIPDAELNQLIGFSWLCLKAGCYDTPCRLLEQAGKHPKISREKQEHLFMHLLFMRFFSHQYAAVAESEFPEHFDYVEASEVTALQFLAAYSATLSRNLPIAKIFFNKCGINEQMPLTDENSLYRLNLFALSKVLQGEIDTAFELEFRIKAFIAEHNIDTVGLKYVNFINIARLYKKIKDYDLSLQFYTNAYNEISGGGYSSSDHIYYNINLGSLYEAADDNQTALAYWIKAALHWLACSNKYELSWRPRLVLCQEKITDIINPLPVNKANQFLIDKITSLLQTCEINLAARALPACRFIDDSDQTHKQQCHINHDIVLFTSRDSQAEPARRAESEQQLATLVLNYLHSIMAITDDQNLFIVDTQLDNNFLTTAEQAIAFANLANCERCYFNGSWLDKNQVKAEQPPAVSLSKVIQSISQSENGLAIKYKRSFLNKILRDSQEIDVVKQLQQPGRHDVGRLPLGVVAALARKRVLNIEY</sequence>
<organism evidence="1 2">
    <name type="scientific">Legionella dresdenensis</name>
    <dbReference type="NCBI Taxonomy" id="450200"/>
    <lineage>
        <taxon>Bacteria</taxon>
        <taxon>Pseudomonadati</taxon>
        <taxon>Pseudomonadota</taxon>
        <taxon>Gammaproteobacteria</taxon>
        <taxon>Legionellales</taxon>
        <taxon>Legionellaceae</taxon>
        <taxon>Legionella</taxon>
    </lineage>
</organism>
<reference evidence="2" key="1">
    <citation type="journal article" date="2019" name="Int. J. Syst. Evol. Microbiol.">
        <title>The Global Catalogue of Microorganisms (GCM) 10K type strain sequencing project: providing services to taxonomists for standard genome sequencing and annotation.</title>
        <authorList>
            <consortium name="The Broad Institute Genomics Platform"/>
            <consortium name="The Broad Institute Genome Sequencing Center for Infectious Disease"/>
            <person name="Wu L."/>
            <person name="Ma J."/>
        </authorList>
    </citation>
    <scope>NUCLEOTIDE SEQUENCE [LARGE SCALE GENOMIC DNA]</scope>
    <source>
        <strain evidence="2">CCUG 59858</strain>
    </source>
</reference>
<dbReference type="Proteomes" id="UP001595758">
    <property type="component" value="Unassembled WGS sequence"/>
</dbReference>
<dbReference type="SUPFAM" id="SSF81901">
    <property type="entry name" value="HCP-like"/>
    <property type="match status" value="1"/>
</dbReference>
<accession>A0ABV8CG27</accession>
<dbReference type="RefSeq" id="WP_382343282.1">
    <property type="nucleotide sequence ID" value="NZ_JBHSAB010000022.1"/>
</dbReference>
<proteinExistence type="predicted"/>
<evidence type="ECO:0008006" key="3">
    <source>
        <dbReference type="Google" id="ProtNLM"/>
    </source>
</evidence>